<name>A0ABN8ER63_9BACT</name>
<dbReference type="Proteomes" id="UP000837932">
    <property type="component" value="Unassembled WGS sequence"/>
</dbReference>
<dbReference type="EMBL" id="CAKLPY010000001">
    <property type="protein sequence ID" value="CAH0994316.1"/>
    <property type="molecule type" value="Genomic_DNA"/>
</dbReference>
<reference evidence="1" key="1">
    <citation type="submission" date="2021-12" db="EMBL/GenBank/DDBJ databases">
        <authorList>
            <person name="Rodrigo-Torres L."/>
            <person name="Arahal R. D."/>
            <person name="Lucena T."/>
        </authorList>
    </citation>
    <scope>NUCLEOTIDE SEQUENCE</scope>
    <source>
        <strain evidence="1">CECT 8858</strain>
    </source>
</reference>
<dbReference type="Gene3D" id="3.90.1480.10">
    <property type="entry name" value="Alpha-2,3-sialyltransferase"/>
    <property type="match status" value="1"/>
</dbReference>
<evidence type="ECO:0000313" key="1">
    <source>
        <dbReference type="EMBL" id="CAH0994316.1"/>
    </source>
</evidence>
<evidence type="ECO:0008006" key="3">
    <source>
        <dbReference type="Google" id="ProtNLM"/>
    </source>
</evidence>
<protein>
    <recommendedName>
        <fullName evidence="3">DUF115 domain-containing protein</fullName>
    </recommendedName>
</protein>
<evidence type="ECO:0000313" key="2">
    <source>
        <dbReference type="Proteomes" id="UP000837932"/>
    </source>
</evidence>
<gene>
    <name evidence="1" type="ORF">EMA8858_00425</name>
</gene>
<comment type="caution">
    <text evidence="1">The sequence shown here is derived from an EMBL/GenBank/DDBJ whole genome shotgun (WGS) entry which is preliminary data.</text>
</comment>
<dbReference type="RefSeq" id="WP_238804064.1">
    <property type="nucleotide sequence ID" value="NZ_CAKLPY010000001.1"/>
</dbReference>
<organism evidence="1 2">
    <name type="scientific">Emticicia aquatica</name>
    <dbReference type="NCBI Taxonomy" id="1681835"/>
    <lineage>
        <taxon>Bacteria</taxon>
        <taxon>Pseudomonadati</taxon>
        <taxon>Bacteroidota</taxon>
        <taxon>Cytophagia</taxon>
        <taxon>Cytophagales</taxon>
        <taxon>Leadbetterellaceae</taxon>
        <taxon>Emticicia</taxon>
    </lineage>
</organism>
<keyword evidence="2" id="KW-1185">Reference proteome</keyword>
<proteinExistence type="predicted"/>
<accession>A0ABN8ER63</accession>
<sequence>MQQILTIYLQIGQFFKSLFSSFLSILKVILLSKFSLKLPKPTLKKASILGNGPSLRATLSNDLAFIKTTDIYAVNLFASSAEFVQIQPQNYVMLDPAFFLFDTENSSRLDIKKTLDCLIQHTNWEMNLYVPYRAKKSYLVEKIKKENHFIKIVFFNYTIIEGFSWFRHQLFNLNLGMTQCQNILACTLFLAIRRQYDEIFLFGADHSWHEEIKVSENNDIEIKQIHFYDNTAQVKHQKILDVNTKVHSNLETIFLSLYKVFYGYGILKKYADYQSVRVFNASGKSYIDSFERVKL</sequence>